<name>W4K2E8_HETIT</name>
<dbReference type="PROSITE" id="PS00138">
    <property type="entry name" value="SUBTILASE_SER"/>
    <property type="match status" value="1"/>
</dbReference>
<keyword evidence="5" id="KW-0964">Secreted</keyword>
<dbReference type="EC" id="3.4.14.10" evidence="4"/>
<dbReference type="RefSeq" id="XP_009548822.1">
    <property type="nucleotide sequence ID" value="XM_009550527.1"/>
</dbReference>
<evidence type="ECO:0000256" key="13">
    <source>
        <dbReference type="ARBA" id="ARBA00023145"/>
    </source>
</evidence>
<evidence type="ECO:0000256" key="15">
    <source>
        <dbReference type="PROSITE-ProRule" id="PRU01032"/>
    </source>
</evidence>
<feature type="binding site" evidence="15">
    <location>
        <position position="555"/>
    </location>
    <ligand>
        <name>Ca(2+)</name>
        <dbReference type="ChEBI" id="CHEBI:29108"/>
    </ligand>
</feature>
<dbReference type="PANTHER" id="PTHR14218:SF15">
    <property type="entry name" value="TRIPEPTIDYL-PEPTIDASE 1"/>
    <property type="match status" value="1"/>
</dbReference>
<dbReference type="GO" id="GO:0004252">
    <property type="term" value="F:serine-type endopeptidase activity"/>
    <property type="evidence" value="ECO:0007669"/>
    <property type="project" value="UniProtKB-UniRule"/>
</dbReference>
<dbReference type="GO" id="GO:0006508">
    <property type="term" value="P:proteolysis"/>
    <property type="evidence" value="ECO:0007669"/>
    <property type="project" value="UniProtKB-KW"/>
</dbReference>
<dbReference type="Proteomes" id="UP000030671">
    <property type="component" value="Unassembled WGS sequence"/>
</dbReference>
<evidence type="ECO:0000256" key="10">
    <source>
        <dbReference type="ARBA" id="ARBA00022825"/>
    </source>
</evidence>
<dbReference type="InterPro" id="IPR030400">
    <property type="entry name" value="Sedolisin_dom"/>
</dbReference>
<reference evidence="18 19" key="1">
    <citation type="journal article" date="2012" name="New Phytol.">
        <title>Insight into trade-off between wood decay and parasitism from the genome of a fungal forest pathogen.</title>
        <authorList>
            <person name="Olson A."/>
            <person name="Aerts A."/>
            <person name="Asiegbu F."/>
            <person name="Belbahri L."/>
            <person name="Bouzid O."/>
            <person name="Broberg A."/>
            <person name="Canback B."/>
            <person name="Coutinho P.M."/>
            <person name="Cullen D."/>
            <person name="Dalman K."/>
            <person name="Deflorio G."/>
            <person name="van Diepen L.T."/>
            <person name="Dunand C."/>
            <person name="Duplessis S."/>
            <person name="Durling M."/>
            <person name="Gonthier P."/>
            <person name="Grimwood J."/>
            <person name="Fossdal C.G."/>
            <person name="Hansson D."/>
            <person name="Henrissat B."/>
            <person name="Hietala A."/>
            <person name="Himmelstrand K."/>
            <person name="Hoffmeister D."/>
            <person name="Hogberg N."/>
            <person name="James T.Y."/>
            <person name="Karlsson M."/>
            <person name="Kohler A."/>
            <person name="Kues U."/>
            <person name="Lee Y.H."/>
            <person name="Lin Y.C."/>
            <person name="Lind M."/>
            <person name="Lindquist E."/>
            <person name="Lombard V."/>
            <person name="Lucas S."/>
            <person name="Lunden K."/>
            <person name="Morin E."/>
            <person name="Murat C."/>
            <person name="Park J."/>
            <person name="Raffaello T."/>
            <person name="Rouze P."/>
            <person name="Salamov A."/>
            <person name="Schmutz J."/>
            <person name="Solheim H."/>
            <person name="Stahlberg J."/>
            <person name="Velez H."/>
            <person name="de Vries R.P."/>
            <person name="Wiebenga A."/>
            <person name="Woodward S."/>
            <person name="Yakovlev I."/>
            <person name="Garbelotto M."/>
            <person name="Martin F."/>
            <person name="Grigoriev I.V."/>
            <person name="Stenlid J."/>
        </authorList>
    </citation>
    <scope>NUCLEOTIDE SEQUENCE [LARGE SCALE GENOMIC DNA]</scope>
    <source>
        <strain evidence="18 19">TC 32-1</strain>
    </source>
</reference>
<evidence type="ECO:0000313" key="19">
    <source>
        <dbReference type="Proteomes" id="UP000030671"/>
    </source>
</evidence>
<dbReference type="GO" id="GO:0005576">
    <property type="term" value="C:extracellular region"/>
    <property type="evidence" value="ECO:0007669"/>
    <property type="project" value="UniProtKB-SubCell"/>
</dbReference>
<keyword evidence="6 15" id="KW-0645">Protease</keyword>
<keyword evidence="13" id="KW-0865">Zymogen</keyword>
<gene>
    <name evidence="18" type="ORF">HETIRDRAFT_64560</name>
</gene>
<organism evidence="18 19">
    <name type="scientific">Heterobasidion irregulare (strain TC 32-1)</name>
    <dbReference type="NCBI Taxonomy" id="747525"/>
    <lineage>
        <taxon>Eukaryota</taxon>
        <taxon>Fungi</taxon>
        <taxon>Dikarya</taxon>
        <taxon>Basidiomycota</taxon>
        <taxon>Agaricomycotina</taxon>
        <taxon>Agaricomycetes</taxon>
        <taxon>Russulales</taxon>
        <taxon>Bondarzewiaceae</taxon>
        <taxon>Heterobasidion</taxon>
        <taxon>Heterobasidion annosum species complex</taxon>
    </lineage>
</organism>
<feature type="binding site" evidence="15">
    <location>
        <position position="554"/>
    </location>
    <ligand>
        <name>Ca(2+)</name>
        <dbReference type="ChEBI" id="CHEBI:29108"/>
    </ligand>
</feature>
<dbReference type="InterPro" id="IPR000209">
    <property type="entry name" value="Peptidase_S8/S53_dom"/>
</dbReference>
<evidence type="ECO:0000256" key="3">
    <source>
        <dbReference type="ARBA" id="ARBA00004239"/>
    </source>
</evidence>
<keyword evidence="9 15" id="KW-0378">Hydrolase</keyword>
<dbReference type="Pfam" id="PF09286">
    <property type="entry name" value="Pro-kuma_activ"/>
    <property type="match status" value="1"/>
</dbReference>
<keyword evidence="10 15" id="KW-0720">Serine protease</keyword>
<feature type="active site" description="Charge relay system" evidence="15">
    <location>
        <position position="301"/>
    </location>
</feature>
<dbReference type="InterPro" id="IPR023828">
    <property type="entry name" value="Peptidase_S8_Ser-AS"/>
</dbReference>
<keyword evidence="14" id="KW-0325">Glycoprotein</keyword>
<dbReference type="InParanoid" id="W4K2E8"/>
<evidence type="ECO:0000256" key="8">
    <source>
        <dbReference type="ARBA" id="ARBA00022729"/>
    </source>
</evidence>
<keyword evidence="11 15" id="KW-0106">Calcium</keyword>
<feature type="active site" description="Charge relay system" evidence="15">
    <location>
        <position position="512"/>
    </location>
</feature>
<evidence type="ECO:0000256" key="9">
    <source>
        <dbReference type="ARBA" id="ARBA00022801"/>
    </source>
</evidence>
<dbReference type="InterPro" id="IPR015366">
    <property type="entry name" value="S53_propep"/>
</dbReference>
<dbReference type="InterPro" id="IPR050819">
    <property type="entry name" value="Tripeptidyl-peptidase_I"/>
</dbReference>
<dbReference type="GeneID" id="20678685"/>
<evidence type="ECO:0000256" key="2">
    <source>
        <dbReference type="ARBA" id="ARBA00002451"/>
    </source>
</evidence>
<dbReference type="AlphaFoldDB" id="W4K2E8"/>
<dbReference type="KEGG" id="hir:HETIRDRAFT_64560"/>
<evidence type="ECO:0000256" key="1">
    <source>
        <dbReference type="ARBA" id="ARBA00001910"/>
    </source>
</evidence>
<dbReference type="SUPFAM" id="SSF54897">
    <property type="entry name" value="Protease propeptides/inhibitors"/>
    <property type="match status" value="1"/>
</dbReference>
<evidence type="ECO:0000256" key="11">
    <source>
        <dbReference type="ARBA" id="ARBA00022837"/>
    </source>
</evidence>
<dbReference type="PROSITE" id="PS51695">
    <property type="entry name" value="SEDOLISIN"/>
    <property type="match status" value="1"/>
</dbReference>
<keyword evidence="7 15" id="KW-0479">Metal-binding</keyword>
<comment type="function">
    <text evidence="2">Secreted tripeptidyl-peptidase which degrades proteins at acidic pHs and is involved in virulence.</text>
</comment>
<dbReference type="CDD" id="cd11377">
    <property type="entry name" value="Pro-peptidase_S53"/>
    <property type="match status" value="1"/>
</dbReference>
<dbReference type="eggNOG" id="ENOG502QR6D">
    <property type="taxonomic scope" value="Eukaryota"/>
</dbReference>
<dbReference type="SMART" id="SM00944">
    <property type="entry name" value="Pro-kuma_activ"/>
    <property type="match status" value="1"/>
</dbReference>
<sequence>MLSFVLFLGAVPAALASLHAPRWDDLKVKHAWHDVPEGWLCDGAPPADTTMDLRIALKPHREEALVEALYEVSDPKHTRYGAHLSPEDVASLVAPHPDTSDVVSAWLTHHGIPSDSIRSTPGGDWLTLSSIPVSQADMLLGAQYKVYRHAHTNESLVRTTSYALPSILHDHVNVVAPTTFFGVPQAYRKTVSIRLGAPVLANGDAALRAEIAKLSPLATVPSSCGSTITPACLRALYNTTSYTPKATATNKLGVAGYLDEYAVHSDLKTFLNRFRSDATSADFTVVQVNGGGNDQSNPGSEANLDIQYTESISYPTPNIYYSTGGSPPYKADGNTPTNTNEPYLDWLDYILAQSSIPQTITTSYGDDEQTVPPDYAQSVCTLFAQLGARGVTVLFSSGDSGVGGGNCRTNDGTNTRKFIPNFPATCPYVTAVGGTTGVNPEVAASLSSGGFSNYFARPSYQSTAVSNFITSIGTKYSGLYNASGRGFPDIAAQAENFQIVVDGSTTAVDGTSCSAPTAAGVISLLNDFLIAAGKAPLGFLNPLLYSTGAAGLNDITSGSNPGCSTSGFTAVSGWDPVTGLGTPDFGKLQAIVG</sequence>
<dbReference type="InterPro" id="IPR036852">
    <property type="entry name" value="Peptidase_S8/S53_dom_sf"/>
</dbReference>
<evidence type="ECO:0000256" key="12">
    <source>
        <dbReference type="ARBA" id="ARBA00023026"/>
    </source>
</evidence>
<protein>
    <recommendedName>
        <fullName evidence="4">tripeptidyl-peptidase II</fullName>
        <ecNumber evidence="4">3.4.14.10</ecNumber>
    </recommendedName>
</protein>
<evidence type="ECO:0000256" key="14">
    <source>
        <dbReference type="ARBA" id="ARBA00023180"/>
    </source>
</evidence>
<dbReference type="GO" id="GO:0046872">
    <property type="term" value="F:metal ion binding"/>
    <property type="evidence" value="ECO:0007669"/>
    <property type="project" value="UniProtKB-UniRule"/>
</dbReference>
<dbReference type="OrthoDB" id="409122at2759"/>
<evidence type="ECO:0000256" key="4">
    <source>
        <dbReference type="ARBA" id="ARBA00012462"/>
    </source>
</evidence>
<evidence type="ECO:0000313" key="18">
    <source>
        <dbReference type="EMBL" id="ETW79261.1"/>
    </source>
</evidence>
<keyword evidence="8 16" id="KW-0732">Signal</keyword>
<feature type="binding site" evidence="15">
    <location>
        <position position="575"/>
    </location>
    <ligand>
        <name>Ca(2+)</name>
        <dbReference type="ChEBI" id="CHEBI:29108"/>
    </ligand>
</feature>
<comment type="catalytic activity">
    <reaction evidence="1">
        <text>Release of an N-terminal tripeptide from a polypeptide.</text>
        <dbReference type="EC" id="3.4.14.10"/>
    </reaction>
</comment>
<feature type="domain" description="Peptidase S53" evidence="17">
    <location>
        <begin position="227"/>
        <end position="593"/>
    </location>
</feature>
<dbReference type="Gene3D" id="3.40.50.200">
    <property type="entry name" value="Peptidase S8/S53 domain"/>
    <property type="match status" value="1"/>
</dbReference>
<keyword evidence="12" id="KW-0843">Virulence</keyword>
<dbReference type="PANTHER" id="PTHR14218">
    <property type="entry name" value="PROTEASE S8 TRIPEPTIDYL PEPTIDASE I CLN2"/>
    <property type="match status" value="1"/>
</dbReference>
<feature type="active site" description="Charge relay system" evidence="15">
    <location>
        <position position="305"/>
    </location>
</feature>
<dbReference type="EMBL" id="KI925461">
    <property type="protein sequence ID" value="ETW79261.1"/>
    <property type="molecule type" value="Genomic_DNA"/>
</dbReference>
<keyword evidence="19" id="KW-1185">Reference proteome</keyword>
<feature type="binding site" evidence="15">
    <location>
        <position position="573"/>
    </location>
    <ligand>
        <name>Ca(2+)</name>
        <dbReference type="ChEBI" id="CHEBI:29108"/>
    </ligand>
</feature>
<evidence type="ECO:0000259" key="17">
    <source>
        <dbReference type="PROSITE" id="PS51695"/>
    </source>
</evidence>
<proteinExistence type="predicted"/>
<accession>W4K2E8</accession>
<dbReference type="SUPFAM" id="SSF52743">
    <property type="entry name" value="Subtilisin-like"/>
    <property type="match status" value="1"/>
</dbReference>
<evidence type="ECO:0000256" key="5">
    <source>
        <dbReference type="ARBA" id="ARBA00022525"/>
    </source>
</evidence>
<dbReference type="GO" id="GO:0008240">
    <property type="term" value="F:tripeptidyl-peptidase activity"/>
    <property type="evidence" value="ECO:0007669"/>
    <property type="project" value="UniProtKB-EC"/>
</dbReference>
<feature type="signal peptide" evidence="16">
    <location>
        <begin position="1"/>
        <end position="16"/>
    </location>
</feature>
<evidence type="ECO:0000256" key="6">
    <source>
        <dbReference type="ARBA" id="ARBA00022670"/>
    </source>
</evidence>
<evidence type="ECO:0000256" key="16">
    <source>
        <dbReference type="SAM" id="SignalP"/>
    </source>
</evidence>
<dbReference type="HOGENOM" id="CLU_013783_3_0_1"/>
<dbReference type="Pfam" id="PF00082">
    <property type="entry name" value="Peptidase_S8"/>
    <property type="match status" value="1"/>
</dbReference>
<comment type="subcellular location">
    <subcellularLocation>
        <location evidence="3">Secreted</location>
        <location evidence="3">Extracellular space</location>
    </subcellularLocation>
</comment>
<evidence type="ECO:0000256" key="7">
    <source>
        <dbReference type="ARBA" id="ARBA00022723"/>
    </source>
</evidence>
<dbReference type="STRING" id="747525.W4K2E8"/>
<comment type="cofactor">
    <cofactor evidence="15">
        <name>Ca(2+)</name>
        <dbReference type="ChEBI" id="CHEBI:29108"/>
    </cofactor>
    <text evidence="15">Binds 1 Ca(2+) ion per subunit.</text>
</comment>
<feature type="chain" id="PRO_5004843960" description="tripeptidyl-peptidase II" evidence="16">
    <location>
        <begin position="17"/>
        <end position="593"/>
    </location>
</feature>
<dbReference type="FunFam" id="3.40.50.200:FF:000015">
    <property type="entry name" value="Tripeptidyl peptidase A"/>
    <property type="match status" value="1"/>
</dbReference>
<dbReference type="CDD" id="cd04056">
    <property type="entry name" value="Peptidases_S53"/>
    <property type="match status" value="1"/>
</dbReference>